<organism evidence="7 8">
    <name type="scientific">Thorsellia anophelis DSM 18579</name>
    <dbReference type="NCBI Taxonomy" id="1123402"/>
    <lineage>
        <taxon>Bacteria</taxon>
        <taxon>Pseudomonadati</taxon>
        <taxon>Pseudomonadota</taxon>
        <taxon>Gammaproteobacteria</taxon>
        <taxon>Enterobacterales</taxon>
        <taxon>Thorselliaceae</taxon>
        <taxon>Thorsellia</taxon>
    </lineage>
</organism>
<dbReference type="PANTHER" id="PTHR43531">
    <property type="entry name" value="PROTEIN ICFG"/>
    <property type="match status" value="1"/>
</dbReference>
<evidence type="ECO:0000313" key="7">
    <source>
        <dbReference type="EMBL" id="SET09032.1"/>
    </source>
</evidence>
<dbReference type="GO" id="GO:0006935">
    <property type="term" value="P:chemotaxis"/>
    <property type="evidence" value="ECO:0007669"/>
    <property type="project" value="UniProtKB-KW"/>
</dbReference>
<dbReference type="PANTHER" id="PTHR43531:SF11">
    <property type="entry name" value="METHYL-ACCEPTING CHEMOTAXIS PROTEIN 3"/>
    <property type="match status" value="1"/>
</dbReference>
<keyword evidence="5" id="KW-0472">Membrane</keyword>
<dbReference type="Gene3D" id="1.10.287.950">
    <property type="entry name" value="Methyl-accepting chemotaxis protein"/>
    <property type="match status" value="1"/>
</dbReference>
<dbReference type="SUPFAM" id="SSF58104">
    <property type="entry name" value="Methyl-accepting chemotaxis protein (MCP) signaling domain"/>
    <property type="match status" value="1"/>
</dbReference>
<reference evidence="8" key="1">
    <citation type="submission" date="2016-10" db="EMBL/GenBank/DDBJ databases">
        <authorList>
            <person name="Varghese N."/>
            <person name="Submissions S."/>
        </authorList>
    </citation>
    <scope>NUCLEOTIDE SEQUENCE [LARGE SCALE GENOMIC DNA]</scope>
    <source>
        <strain evidence="8">DSM 18579</strain>
    </source>
</reference>
<dbReference type="Proteomes" id="UP000242642">
    <property type="component" value="Unassembled WGS sequence"/>
</dbReference>
<dbReference type="Pfam" id="PF00015">
    <property type="entry name" value="MCPsignal"/>
    <property type="match status" value="1"/>
</dbReference>
<dbReference type="SMART" id="SM00283">
    <property type="entry name" value="MA"/>
    <property type="match status" value="1"/>
</dbReference>
<evidence type="ECO:0000259" key="6">
    <source>
        <dbReference type="PROSITE" id="PS50111"/>
    </source>
</evidence>
<keyword evidence="8" id="KW-1185">Reference proteome</keyword>
<dbReference type="GO" id="GO:0016020">
    <property type="term" value="C:membrane"/>
    <property type="evidence" value="ECO:0007669"/>
    <property type="project" value="InterPro"/>
</dbReference>
<dbReference type="PRINTS" id="PR00260">
    <property type="entry name" value="CHEMTRNSDUCR"/>
</dbReference>
<feature type="domain" description="Methyl-accepting transducer" evidence="6">
    <location>
        <begin position="208"/>
        <end position="437"/>
    </location>
</feature>
<dbReference type="AlphaFoldDB" id="A0A1I0BQW8"/>
<evidence type="ECO:0000256" key="2">
    <source>
        <dbReference type="ARBA" id="ARBA00023224"/>
    </source>
</evidence>
<dbReference type="InterPro" id="IPR004089">
    <property type="entry name" value="MCPsignal_dom"/>
</dbReference>
<comment type="similarity">
    <text evidence="3">Belongs to the methyl-accepting chemotaxis (MCP) protein family.</text>
</comment>
<feature type="transmembrane region" description="Helical" evidence="5">
    <location>
        <begin position="23"/>
        <end position="41"/>
    </location>
</feature>
<evidence type="ECO:0000256" key="3">
    <source>
        <dbReference type="ARBA" id="ARBA00029447"/>
    </source>
</evidence>
<proteinExistence type="inferred from homology"/>
<feature type="transmembrane region" description="Helical" evidence="5">
    <location>
        <begin position="90"/>
        <end position="113"/>
    </location>
</feature>
<dbReference type="STRING" id="1123402.SAMN02583745_01356"/>
<feature type="transmembrane region" description="Helical" evidence="5">
    <location>
        <begin position="53"/>
        <end position="70"/>
    </location>
</feature>
<accession>A0A1I0BQW8</accession>
<sequence length="472" mass="51318">MKTVLSQSSLARKFATDKLADTLMLYVLIVYCFVTIGLAFFKQHHGSQLIEAIISSLIVLGIGVFGYVLYKGKEPCRYFMAVTLMLMVALHIHFAMGMIEFHFGVFVTLALLLMYRDWRPIMVAAVVIAIHHVVVDRLQAAGFEIFCLEEANFKQVMIHAAYVVVQTGFQIKIAMMLKTSEMNSYLLSDRLQIAMDNLNVAVSEVKTHSASVFESANTIATTGEYLTEKSSNASIRLHQTAVTIEELGESITENEQIATSADKLITSAANEAREGRSLVNEIVKVMSDIEVSASKISAITEVINGISFQTNILALNAAVEAARAGEQGRGFAVVASEVRTLAQRAGQAAKEIEVLIDTSVTHMKEGVKFVNSANTTISSMAVSVEDVSGLVSSISKNTESQSLQVQVVNQSLKTLEEVVKDNDIAAKNSVGIALDLQSHADALNTSIAKVDLDNTIYDGEQEVIIGDISEHN</sequence>
<evidence type="ECO:0000313" key="8">
    <source>
        <dbReference type="Proteomes" id="UP000242642"/>
    </source>
</evidence>
<dbReference type="InterPro" id="IPR051310">
    <property type="entry name" value="MCP_chemotaxis"/>
</dbReference>
<dbReference type="InterPro" id="IPR004090">
    <property type="entry name" value="Chemotax_Me-accpt_rcpt"/>
</dbReference>
<evidence type="ECO:0000256" key="4">
    <source>
        <dbReference type="PROSITE-ProRule" id="PRU00284"/>
    </source>
</evidence>
<keyword evidence="5" id="KW-0812">Transmembrane</keyword>
<gene>
    <name evidence="7" type="ORF">SAMN02583745_01356</name>
</gene>
<keyword evidence="5" id="KW-1133">Transmembrane helix</keyword>
<dbReference type="CDD" id="cd11386">
    <property type="entry name" value="MCP_signal"/>
    <property type="match status" value="1"/>
</dbReference>
<dbReference type="GO" id="GO:0004888">
    <property type="term" value="F:transmembrane signaling receptor activity"/>
    <property type="evidence" value="ECO:0007669"/>
    <property type="project" value="InterPro"/>
</dbReference>
<dbReference type="GO" id="GO:0007165">
    <property type="term" value="P:signal transduction"/>
    <property type="evidence" value="ECO:0007669"/>
    <property type="project" value="UniProtKB-KW"/>
</dbReference>
<protein>
    <submittedName>
        <fullName evidence="7">Methyl-accepting chemotaxis protein</fullName>
    </submittedName>
</protein>
<keyword evidence="1" id="KW-0145">Chemotaxis</keyword>
<keyword evidence="2 4" id="KW-0807">Transducer</keyword>
<name>A0A1I0BQW8_9GAMM</name>
<dbReference type="OrthoDB" id="6532575at2"/>
<evidence type="ECO:0000256" key="1">
    <source>
        <dbReference type="ARBA" id="ARBA00022500"/>
    </source>
</evidence>
<dbReference type="RefSeq" id="WP_093318883.1">
    <property type="nucleotide sequence ID" value="NZ_FOHV01000008.1"/>
</dbReference>
<dbReference type="EMBL" id="FOHV01000008">
    <property type="protein sequence ID" value="SET09032.1"/>
    <property type="molecule type" value="Genomic_DNA"/>
</dbReference>
<dbReference type="PROSITE" id="PS50111">
    <property type="entry name" value="CHEMOTAXIS_TRANSDUC_2"/>
    <property type="match status" value="1"/>
</dbReference>
<evidence type="ECO:0000256" key="5">
    <source>
        <dbReference type="SAM" id="Phobius"/>
    </source>
</evidence>